<sequence>MHRSNPEKSAAGRGPAPRTDEEALGLLREGVPDPISFWAPAVEYQLLRKAGAPVAEATARSAADLFSGQGRGPDRSAGSPRRPSPVR</sequence>
<evidence type="ECO:0000313" key="2">
    <source>
        <dbReference type="EMBL" id="CAA9441821.1"/>
    </source>
</evidence>
<organism evidence="2">
    <name type="scientific">uncultured Rubrobacteraceae bacterium</name>
    <dbReference type="NCBI Taxonomy" id="349277"/>
    <lineage>
        <taxon>Bacteria</taxon>
        <taxon>Bacillati</taxon>
        <taxon>Actinomycetota</taxon>
        <taxon>Rubrobacteria</taxon>
        <taxon>Rubrobacterales</taxon>
        <taxon>Rubrobacteraceae</taxon>
        <taxon>environmental samples</taxon>
    </lineage>
</organism>
<proteinExistence type="predicted"/>
<gene>
    <name evidence="2" type="ORF">AVDCRST_MAG01-01-3720</name>
</gene>
<name>A0A6J4QEN6_9ACTN</name>
<reference evidence="2" key="1">
    <citation type="submission" date="2020-02" db="EMBL/GenBank/DDBJ databases">
        <authorList>
            <person name="Meier V. D."/>
        </authorList>
    </citation>
    <scope>NUCLEOTIDE SEQUENCE</scope>
    <source>
        <strain evidence="2">AVDCRST_MAG01</strain>
    </source>
</reference>
<dbReference type="EMBL" id="CADCUW010000484">
    <property type="protein sequence ID" value="CAA9441821.1"/>
    <property type="molecule type" value="Genomic_DNA"/>
</dbReference>
<feature type="region of interest" description="Disordered" evidence="1">
    <location>
        <begin position="1"/>
        <end position="23"/>
    </location>
</feature>
<evidence type="ECO:0000256" key="1">
    <source>
        <dbReference type="SAM" id="MobiDB-lite"/>
    </source>
</evidence>
<dbReference type="AlphaFoldDB" id="A0A6J4QEN6"/>
<protein>
    <submittedName>
        <fullName evidence="2">Uncharacterized protein</fullName>
    </submittedName>
</protein>
<accession>A0A6J4QEN6</accession>
<feature type="region of interest" description="Disordered" evidence="1">
    <location>
        <begin position="52"/>
        <end position="87"/>
    </location>
</feature>